<sequence length="462" mass="52562">MKKTISINRLYLDTKNPRHSPIEKQKEIIKSLIENEKIKDLAKDISEEGLTNPLDLVGITIENNKRIVLEGNRRVCALKLLLNPELAPKKYQKYFNKLKQNIKQPIKKIIVHQFDSRDEASHWLAKLHSASSKAARKSWSTEQQTRFEQSTNGQPNHAAALTILDFSLENNLIQPEQSQKVITTITRMLSTPEVREAFGILTSVKERNIQINIQPKEFKEILIQYFKDVDNKEHNIGSRSTKVDRLKYIEYLKNHGKIPNVRLSNGISLISGIASTGSKPPQQTSPTSTTLVKPKPIKNQSQAKSKESIIDYELSISVDKIQSIYFEIKDKLNVHITPYATASLLRALIEQSCDYFLTKTKGILFHDKGKTTLINENSTLRAKILGIAQHLEKETLLEPKELAMLINECADKKDGTGTLNLLHSILHNYAHNINAEQIISAHNNLKPFIIAIWEKYSWPNGN</sequence>
<evidence type="ECO:0000313" key="2">
    <source>
        <dbReference type="EMBL" id="TCK01921.1"/>
    </source>
</evidence>
<dbReference type="EMBL" id="SMFT01000001">
    <property type="protein sequence ID" value="TCK01921.1"/>
    <property type="molecule type" value="Genomic_DNA"/>
</dbReference>
<comment type="caution">
    <text evidence="2">The sequence shown here is derived from an EMBL/GenBank/DDBJ whole genome shotgun (WGS) entry which is preliminary data.</text>
</comment>
<dbReference type="Proteomes" id="UP000294702">
    <property type="component" value="Unassembled WGS sequence"/>
</dbReference>
<evidence type="ECO:0000256" key="1">
    <source>
        <dbReference type="SAM" id="MobiDB-lite"/>
    </source>
</evidence>
<feature type="compositionally biased region" description="Low complexity" evidence="1">
    <location>
        <begin position="275"/>
        <end position="290"/>
    </location>
</feature>
<reference evidence="2 3" key="1">
    <citation type="submission" date="2019-03" db="EMBL/GenBank/DDBJ databases">
        <title>Genomic Encyclopedia of Type Strains, Phase IV (KMG-IV): sequencing the most valuable type-strain genomes for metagenomic binning, comparative biology and taxonomic classification.</title>
        <authorList>
            <person name="Goeker M."/>
        </authorList>
    </citation>
    <scope>NUCLEOTIDE SEQUENCE [LARGE SCALE GENOMIC DNA]</scope>
    <source>
        <strain evidence="2 3">DSM 15534</strain>
    </source>
</reference>
<feature type="region of interest" description="Disordered" evidence="1">
    <location>
        <begin position="274"/>
        <end position="300"/>
    </location>
</feature>
<dbReference type="AlphaFoldDB" id="A0A4R1G549"/>
<proteinExistence type="predicted"/>
<name>A0A4R1G549_9PAST</name>
<evidence type="ECO:0008006" key="4">
    <source>
        <dbReference type="Google" id="ProtNLM"/>
    </source>
</evidence>
<dbReference type="OrthoDB" id="8442375at2"/>
<dbReference type="SUPFAM" id="SSF110849">
    <property type="entry name" value="ParB/Sulfiredoxin"/>
    <property type="match status" value="1"/>
</dbReference>
<gene>
    <name evidence="2" type="ORF">EV694_0561</name>
</gene>
<protein>
    <recommendedName>
        <fullName evidence="4">ParB/Sulfiredoxin domain-containing protein</fullName>
    </recommendedName>
</protein>
<organism evidence="2 3">
    <name type="scientific">Volucribacter psittacicida</name>
    <dbReference type="NCBI Taxonomy" id="203482"/>
    <lineage>
        <taxon>Bacteria</taxon>
        <taxon>Pseudomonadati</taxon>
        <taxon>Pseudomonadota</taxon>
        <taxon>Gammaproteobacteria</taxon>
        <taxon>Pasteurellales</taxon>
        <taxon>Pasteurellaceae</taxon>
        <taxon>Volucribacter</taxon>
    </lineage>
</organism>
<dbReference type="InterPro" id="IPR036086">
    <property type="entry name" value="ParB/Sulfiredoxin_sf"/>
</dbReference>
<evidence type="ECO:0000313" key="3">
    <source>
        <dbReference type="Proteomes" id="UP000294702"/>
    </source>
</evidence>
<keyword evidence="3" id="KW-1185">Reference proteome</keyword>
<accession>A0A4R1G549</accession>
<dbReference type="RefSeq" id="WP_132688898.1">
    <property type="nucleotide sequence ID" value="NZ_SMFT01000001.1"/>
</dbReference>